<dbReference type="InterPro" id="IPR001441">
    <property type="entry name" value="UPP_synth-like"/>
</dbReference>
<sequence length="241" mass="27759">MNDDIDSLYGKSPELFPKTIAIAMDGNRRWTKKHGLKEIEGHRVSIENMKAAISRAGELGVKSITFWVFSTENFRRDKEFLDAIFTLAREYLESGKYFSEIESRGGKIGIIGDVSLFPKDIAEKVMEYVRKSNPKEHKIDVNFAFGYGGRDEILRAVRKMIQDDISKTEVTEQKFSQYLDLKENIDLLIRTGGRTRTSGLLPWQATYAELYFTETLCPDFNVKEFEKAVLYFTSCVRNFGR</sequence>
<feature type="binding site" evidence="2">
    <location>
        <position position="25"/>
    </location>
    <ligand>
        <name>Mg(2+)</name>
        <dbReference type="ChEBI" id="CHEBI:18420"/>
    </ligand>
</feature>
<reference evidence="3 4" key="1">
    <citation type="journal article" date="2016" name="Nat. Commun.">
        <title>Thousands of microbial genomes shed light on interconnected biogeochemical processes in an aquifer system.</title>
        <authorList>
            <person name="Anantharaman K."/>
            <person name="Brown C.T."/>
            <person name="Hug L.A."/>
            <person name="Sharon I."/>
            <person name="Castelle C.J."/>
            <person name="Probst A.J."/>
            <person name="Thomas B.C."/>
            <person name="Singh A."/>
            <person name="Wilkins M.J."/>
            <person name="Karaoz U."/>
            <person name="Brodie E.L."/>
            <person name="Williams K.H."/>
            <person name="Hubbard S.S."/>
            <person name="Banfield J.F."/>
        </authorList>
    </citation>
    <scope>NUCLEOTIDE SEQUENCE [LARGE SCALE GENOMIC DNA]</scope>
</reference>
<feature type="binding site" evidence="2">
    <location>
        <position position="74"/>
    </location>
    <ligand>
        <name>substrate</name>
    </ligand>
</feature>
<dbReference type="InterPro" id="IPR036424">
    <property type="entry name" value="UPP_synth-like_sf"/>
</dbReference>
<proteinExistence type="inferred from homology"/>
<dbReference type="NCBIfam" id="TIGR00055">
    <property type="entry name" value="uppS"/>
    <property type="match status" value="1"/>
</dbReference>
<name>A0A1F4VFB3_UNCKA</name>
<feature type="binding site" evidence="2">
    <location>
        <begin position="196"/>
        <end position="198"/>
    </location>
    <ligand>
        <name>substrate</name>
    </ligand>
</feature>
<evidence type="ECO:0000256" key="2">
    <source>
        <dbReference type="HAMAP-Rule" id="MF_01139"/>
    </source>
</evidence>
<feature type="binding site" evidence="2">
    <location>
        <position position="76"/>
    </location>
    <ligand>
        <name>substrate</name>
    </ligand>
</feature>
<feature type="binding site" evidence="2">
    <location>
        <position position="30"/>
    </location>
    <ligand>
        <name>substrate</name>
    </ligand>
</feature>
<dbReference type="GO" id="GO:0045547">
    <property type="term" value="F:ditrans,polycis-polyprenyl diphosphate synthase [(2E,6E)-farnesyl diphosphate specific] activity"/>
    <property type="evidence" value="ECO:0007669"/>
    <property type="project" value="TreeGrafter"/>
</dbReference>
<dbReference type="PANTHER" id="PTHR10291:SF0">
    <property type="entry name" value="DEHYDRODOLICHYL DIPHOSPHATE SYNTHASE 2"/>
    <property type="match status" value="1"/>
</dbReference>
<organism evidence="3 4">
    <name type="scientific">candidate division WWE3 bacterium RIFCSPLOWO2_01_FULL_41_18</name>
    <dbReference type="NCBI Taxonomy" id="1802625"/>
    <lineage>
        <taxon>Bacteria</taxon>
        <taxon>Katanobacteria</taxon>
    </lineage>
</organism>
<feature type="binding site" evidence="2">
    <location>
        <position position="209"/>
    </location>
    <ligand>
        <name>Mg(2+)</name>
        <dbReference type="ChEBI" id="CHEBI:18420"/>
    </ligand>
</feature>
<feature type="active site" evidence="2">
    <location>
        <position position="25"/>
    </location>
</feature>
<comment type="similarity">
    <text evidence="2">Belongs to the UPP synthase family.</text>
</comment>
<feature type="binding site" evidence="2">
    <location>
        <position position="190"/>
    </location>
    <ligand>
        <name>substrate</name>
    </ligand>
</feature>
<dbReference type="Pfam" id="PF01255">
    <property type="entry name" value="Prenyltransf"/>
    <property type="match status" value="1"/>
</dbReference>
<evidence type="ECO:0000256" key="1">
    <source>
        <dbReference type="ARBA" id="ARBA00022679"/>
    </source>
</evidence>
<dbReference type="EC" id="2.5.1.-" evidence="2"/>
<accession>A0A1F4VFB3</accession>
<protein>
    <recommendedName>
        <fullName evidence="2">Isoprenyl transferase</fullName>
        <ecNumber evidence="2">2.5.1.-</ecNumber>
    </recommendedName>
</protein>
<feature type="active site" description="Proton acceptor" evidence="2">
    <location>
        <position position="73"/>
    </location>
</feature>
<dbReference type="GO" id="GO:0000287">
    <property type="term" value="F:magnesium ion binding"/>
    <property type="evidence" value="ECO:0007669"/>
    <property type="project" value="UniProtKB-UniRule"/>
</dbReference>
<comment type="cofactor">
    <cofactor evidence="2">
        <name>Mg(2+)</name>
        <dbReference type="ChEBI" id="CHEBI:18420"/>
    </cofactor>
    <text evidence="2">Binds 2 magnesium ions per subunit.</text>
</comment>
<dbReference type="CDD" id="cd00475">
    <property type="entry name" value="Cis_IPPS"/>
    <property type="match status" value="1"/>
</dbReference>
<dbReference type="GO" id="GO:0016094">
    <property type="term" value="P:polyprenol biosynthetic process"/>
    <property type="evidence" value="ECO:0007669"/>
    <property type="project" value="TreeGrafter"/>
</dbReference>
<dbReference type="SUPFAM" id="SSF64005">
    <property type="entry name" value="Undecaprenyl diphosphate synthase"/>
    <property type="match status" value="1"/>
</dbReference>
<dbReference type="EMBL" id="MEVI01000001">
    <property type="protein sequence ID" value="OGC55877.1"/>
    <property type="molecule type" value="Genomic_DNA"/>
</dbReference>
<dbReference type="Gene3D" id="3.40.1180.10">
    <property type="entry name" value="Decaprenyl diphosphate synthase-like"/>
    <property type="match status" value="1"/>
</dbReference>
<comment type="caution">
    <text evidence="2">Lacks conserved residue(s) required for the propagation of feature annotation.</text>
</comment>
<keyword evidence="2" id="KW-0479">Metal-binding</keyword>
<dbReference type="HAMAP" id="MF_01139">
    <property type="entry name" value="ISPT"/>
    <property type="match status" value="1"/>
</dbReference>
<dbReference type="PANTHER" id="PTHR10291">
    <property type="entry name" value="DEHYDRODOLICHYL DIPHOSPHATE SYNTHASE FAMILY MEMBER"/>
    <property type="match status" value="1"/>
</dbReference>
<evidence type="ECO:0000313" key="3">
    <source>
        <dbReference type="EMBL" id="OGC55877.1"/>
    </source>
</evidence>
<evidence type="ECO:0000313" key="4">
    <source>
        <dbReference type="Proteomes" id="UP000176504"/>
    </source>
</evidence>
<feature type="binding site" evidence="2">
    <location>
        <begin position="26"/>
        <end position="29"/>
    </location>
    <ligand>
        <name>substrate</name>
    </ligand>
</feature>
<feature type="binding site" evidence="2">
    <location>
        <position position="42"/>
    </location>
    <ligand>
        <name>substrate</name>
    </ligand>
</feature>
<keyword evidence="1 2" id="KW-0808">Transferase</keyword>
<keyword evidence="2" id="KW-0460">Magnesium</keyword>
<gene>
    <name evidence="3" type="ORF">A3A78_02460</name>
</gene>
<dbReference type="Proteomes" id="UP000176504">
    <property type="component" value="Unassembled WGS sequence"/>
</dbReference>
<comment type="function">
    <text evidence="2">Catalyzes the condensation of isopentenyl diphosphate (IPP) with allylic pyrophosphates generating different type of terpenoids.</text>
</comment>
<comment type="caution">
    <text evidence="3">The sequence shown here is derived from an EMBL/GenBank/DDBJ whole genome shotgun (WGS) entry which is preliminary data.</text>
</comment>
<comment type="subunit">
    <text evidence="2">Homodimer.</text>
</comment>
<dbReference type="AlphaFoldDB" id="A0A1F4VFB3"/>
<feature type="binding site" evidence="2">
    <location>
        <begin position="70"/>
        <end position="72"/>
    </location>
    <ligand>
        <name>substrate</name>
    </ligand>
</feature>